<proteinExistence type="inferred from homology"/>
<dbReference type="InterPro" id="IPR043131">
    <property type="entry name" value="BCAT-like_N"/>
</dbReference>
<dbReference type="SUPFAM" id="SSF56752">
    <property type="entry name" value="D-aminoacid aminotransferase-like PLP-dependent enzymes"/>
    <property type="match status" value="1"/>
</dbReference>
<dbReference type="Gene3D" id="3.20.10.10">
    <property type="entry name" value="D-amino Acid Aminotransferase, subunit A, domain 2"/>
    <property type="match status" value="1"/>
</dbReference>
<dbReference type="GO" id="GO:0008696">
    <property type="term" value="F:4-amino-4-deoxychorismate lyase activity"/>
    <property type="evidence" value="ECO:0007669"/>
    <property type="project" value="UniProtKB-EC"/>
</dbReference>
<dbReference type="Pfam" id="PF01063">
    <property type="entry name" value="Aminotran_4"/>
    <property type="match status" value="1"/>
</dbReference>
<sequence>MSQQKKPNSMVAVWIEPCTVAAPGRAASDAPAAVDAGAGWSVRCVDPAAGWLRLDDAGVTRGDGVFETLLYRRGRIRSVIEHLARMERSAAALALEIPPAAVWEHAIALGLDAFLGQDADGEPEASIRCVATRGAPGTGPACFVTLSPVPARDPDPKPIKVLTLDRGYDSGAAQRAPWLLLGAKTLSYAVNVAALTYAKKHGADDAIFVTSDGLVLDGLTASVVASYRTDNSNAGHTIGGSGNSNDGGSVVLRTPSVEAGGLAGTTVAAVSEAARALDWEVEAVPMRPADLLTADALWLASSVKMLRPVSHVDGVEVGVDAQLHRILSHALEQTL</sequence>
<evidence type="ECO:0000313" key="3">
    <source>
        <dbReference type="Proteomes" id="UP001180715"/>
    </source>
</evidence>
<comment type="similarity">
    <text evidence="1">Belongs to the class-IV pyridoxal-phosphate-dependent aminotransferase family.</text>
</comment>
<dbReference type="InterPro" id="IPR036038">
    <property type="entry name" value="Aminotransferase-like"/>
</dbReference>
<gene>
    <name evidence="2" type="ORF">J2S67_001530</name>
</gene>
<dbReference type="InterPro" id="IPR043132">
    <property type="entry name" value="BCAT-like_C"/>
</dbReference>
<comment type="caution">
    <text evidence="2">The sequence shown here is derived from an EMBL/GenBank/DDBJ whole genome shotgun (WGS) entry which is preliminary data.</text>
</comment>
<reference evidence="2" key="1">
    <citation type="submission" date="2023-07" db="EMBL/GenBank/DDBJ databases">
        <title>Sequencing the genomes of 1000 actinobacteria strains.</title>
        <authorList>
            <person name="Klenk H.-P."/>
        </authorList>
    </citation>
    <scope>NUCLEOTIDE SEQUENCE</scope>
    <source>
        <strain evidence="2">DSM 13068</strain>
    </source>
</reference>
<evidence type="ECO:0000256" key="1">
    <source>
        <dbReference type="ARBA" id="ARBA00009320"/>
    </source>
</evidence>
<dbReference type="EMBL" id="JAVDXX010000001">
    <property type="protein sequence ID" value="MDR7294262.1"/>
    <property type="molecule type" value="Genomic_DNA"/>
</dbReference>
<dbReference type="PANTHER" id="PTHR42743">
    <property type="entry name" value="AMINO-ACID AMINOTRANSFERASE"/>
    <property type="match status" value="1"/>
</dbReference>
<keyword evidence="3" id="KW-1185">Reference proteome</keyword>
<evidence type="ECO:0000313" key="2">
    <source>
        <dbReference type="EMBL" id="MDR7294262.1"/>
    </source>
</evidence>
<dbReference type="PANTHER" id="PTHR42743:SF11">
    <property type="entry name" value="AMINODEOXYCHORISMATE LYASE"/>
    <property type="match status" value="1"/>
</dbReference>
<dbReference type="EC" id="4.1.3.38" evidence="2"/>
<organism evidence="2 3">
    <name type="scientific">Pseudoglutamicibacter albus</name>
    <dbReference type="NCBI Taxonomy" id="98671"/>
    <lineage>
        <taxon>Bacteria</taxon>
        <taxon>Bacillati</taxon>
        <taxon>Actinomycetota</taxon>
        <taxon>Actinomycetes</taxon>
        <taxon>Micrococcales</taxon>
        <taxon>Micrococcaceae</taxon>
        <taxon>Pseudoglutamicibacter</taxon>
    </lineage>
</organism>
<name>A0ABU1Z0Y0_9MICC</name>
<keyword evidence="2" id="KW-0456">Lyase</keyword>
<accession>A0ABU1Z0Y0</accession>
<dbReference type="Proteomes" id="UP001180715">
    <property type="component" value="Unassembled WGS sequence"/>
</dbReference>
<dbReference type="InterPro" id="IPR050571">
    <property type="entry name" value="Class-IV_PLP-Dep_Aminotrnsfr"/>
</dbReference>
<dbReference type="InterPro" id="IPR001544">
    <property type="entry name" value="Aminotrans_IV"/>
</dbReference>
<dbReference type="RefSeq" id="WP_310247811.1">
    <property type="nucleotide sequence ID" value="NZ_JAVDXX010000001.1"/>
</dbReference>
<dbReference type="Gene3D" id="3.30.470.10">
    <property type="match status" value="1"/>
</dbReference>
<protein>
    <submittedName>
        <fullName evidence="2">4-amino-4-deoxychorismate lyase</fullName>
        <ecNumber evidence="2">4.1.3.38</ecNumber>
    </submittedName>
</protein>